<dbReference type="SMART" id="SM00167">
    <property type="entry name" value="VPS9"/>
    <property type="match status" value="1"/>
</dbReference>
<dbReference type="PANTHER" id="PTHR23101">
    <property type="entry name" value="RAB GDP/GTP EXCHANGE FACTOR"/>
    <property type="match status" value="1"/>
</dbReference>
<gene>
    <name evidence="3" type="ORF">BSAL_52770</name>
</gene>
<sequence>SPSYDFLFTHLYFKKRVSTYLQMSSTHHQRTRSASVAPTVMLARTASRFLFDERGRKQLETDDWETIYPSAPSAARALKTYVARKHLQVTETKKQLLARKKAPKHWSDLAPHSATSVLASQIEHLVQLEMLLTRVVNMCRELGDERNVSTASGGVSSPLGGDEPSALTSTSTLMPALSQHNLSEGYNNTAGTTSSGFKDSSAMFSNSSALSLSNIMLSMFATSPTLVALLRQVVATEEDLQRREAFSRLADWQQGDTLLMDSSAMAASMRNFSPLRQGRAAKQQAALQLFVRDVTDATSFIGRRMCAIRGAVDAWLWEGFDGEAIAERLSNFVDEIVSDVRNFDQQLTDEEAAEHRRSVAGGSLESLEGLPDEVLIAAVEDELYCYDGMYKVLRESLKVTEDDAVLNAQIIHLRGATQGSLHVPELFQYRAPADIGVSAASVVPYAKSIAALKMIQLYRTPTRKLLVIKAASKQLLEEMKTAAIANGAKEEKLIVGGDDFIPMFVYITVKSGLPDLASEVLYLRHCMPRSLRHGELGYYSTTLEFACEFIKNIASAAHTTTTPQQQPSTQSPMLQSMTSTAAGDLLSGSQLECGSRPAYLALPDAILAHRWVSSRVASFYNSRVEDASDSVLCGGLAVNEAMLTRRHRLLAVACVSSGAPSESSFASTGEESSDAAAPTSPSGDLVHGGCRVQVLLVDISSLSSAQWSFVTESLASKGSLVVLREALTSTKGLRVLVPVAERSNTTWTVPATSPKEVRDTFQWIEAYTEQLRIRRFSETLNPIQVALAQLGDNKWPILAPPALLAASNTNNTLVIVRVQQMLALFWALAPSDVDGCCCEETILGVEALQKQFHPTTLPQQQQREKGPSPHQHLLPLDQLFLSLHRTLEGAIRELQQKHLLPPAAVSTTAVVGVSLEDVMQAVRAFQLSQSSTMHGGGSSLIAS</sequence>
<evidence type="ECO:0000256" key="1">
    <source>
        <dbReference type="SAM" id="MobiDB-lite"/>
    </source>
</evidence>
<proteinExistence type="predicted"/>
<dbReference type="PROSITE" id="PS51205">
    <property type="entry name" value="VPS9"/>
    <property type="match status" value="1"/>
</dbReference>
<dbReference type="InterPro" id="IPR037191">
    <property type="entry name" value="VPS9_dom_sf"/>
</dbReference>
<organism evidence="3 4">
    <name type="scientific">Bodo saltans</name>
    <name type="common">Flagellated protozoan</name>
    <dbReference type="NCBI Taxonomy" id="75058"/>
    <lineage>
        <taxon>Eukaryota</taxon>
        <taxon>Discoba</taxon>
        <taxon>Euglenozoa</taxon>
        <taxon>Kinetoplastea</taxon>
        <taxon>Metakinetoplastina</taxon>
        <taxon>Eubodonida</taxon>
        <taxon>Bodonidae</taxon>
        <taxon>Bodo</taxon>
    </lineage>
</organism>
<dbReference type="VEuPathDB" id="TriTrypDB:BSAL_52770"/>
<keyword evidence="4" id="KW-1185">Reference proteome</keyword>
<dbReference type="GO" id="GO:0016192">
    <property type="term" value="P:vesicle-mediated transport"/>
    <property type="evidence" value="ECO:0007669"/>
    <property type="project" value="InterPro"/>
</dbReference>
<dbReference type="GO" id="GO:0005085">
    <property type="term" value="F:guanyl-nucleotide exchange factor activity"/>
    <property type="evidence" value="ECO:0007669"/>
    <property type="project" value="InterPro"/>
</dbReference>
<dbReference type="OrthoDB" id="300289at2759"/>
<dbReference type="InterPro" id="IPR003123">
    <property type="entry name" value="VPS9"/>
</dbReference>
<feature type="domain" description="VPS9" evidence="2">
    <location>
        <begin position="400"/>
        <end position="559"/>
    </location>
</feature>
<feature type="region of interest" description="Disordered" evidence="1">
    <location>
        <begin position="659"/>
        <end position="682"/>
    </location>
</feature>
<dbReference type="AlphaFoldDB" id="A0A0S4ILK4"/>
<evidence type="ECO:0000313" key="4">
    <source>
        <dbReference type="Proteomes" id="UP000051952"/>
    </source>
</evidence>
<name>A0A0S4ILK4_BODSA</name>
<dbReference type="InterPro" id="IPR045046">
    <property type="entry name" value="Vps9-like"/>
</dbReference>
<dbReference type="Proteomes" id="UP000051952">
    <property type="component" value="Unassembled WGS sequence"/>
</dbReference>
<dbReference type="Pfam" id="PF02204">
    <property type="entry name" value="VPS9"/>
    <property type="match status" value="1"/>
</dbReference>
<feature type="non-terminal residue" evidence="3">
    <location>
        <position position="1"/>
    </location>
</feature>
<dbReference type="SUPFAM" id="SSF109993">
    <property type="entry name" value="VPS9 domain"/>
    <property type="match status" value="1"/>
</dbReference>
<dbReference type="GO" id="GO:0031267">
    <property type="term" value="F:small GTPase binding"/>
    <property type="evidence" value="ECO:0007669"/>
    <property type="project" value="TreeGrafter"/>
</dbReference>
<reference evidence="4" key="1">
    <citation type="submission" date="2015-09" db="EMBL/GenBank/DDBJ databases">
        <authorList>
            <consortium name="Pathogen Informatics"/>
        </authorList>
    </citation>
    <scope>NUCLEOTIDE SEQUENCE [LARGE SCALE GENOMIC DNA]</scope>
    <source>
        <strain evidence="4">Lake Konstanz</strain>
    </source>
</reference>
<evidence type="ECO:0000259" key="2">
    <source>
        <dbReference type="PROSITE" id="PS51205"/>
    </source>
</evidence>
<dbReference type="PANTHER" id="PTHR23101:SF25">
    <property type="entry name" value="GTPASE-ACTIVATING PROTEIN AND VPS9 DOMAIN-CONTAINING PROTEIN 1"/>
    <property type="match status" value="1"/>
</dbReference>
<protein>
    <recommendedName>
        <fullName evidence="2">VPS9 domain-containing protein</fullName>
    </recommendedName>
</protein>
<dbReference type="GO" id="GO:0005829">
    <property type="term" value="C:cytosol"/>
    <property type="evidence" value="ECO:0007669"/>
    <property type="project" value="TreeGrafter"/>
</dbReference>
<feature type="region of interest" description="Disordered" evidence="1">
    <location>
        <begin position="146"/>
        <end position="168"/>
    </location>
</feature>
<dbReference type="GO" id="GO:0030139">
    <property type="term" value="C:endocytic vesicle"/>
    <property type="evidence" value="ECO:0007669"/>
    <property type="project" value="TreeGrafter"/>
</dbReference>
<dbReference type="Gene3D" id="1.20.1050.80">
    <property type="entry name" value="VPS9 domain"/>
    <property type="match status" value="1"/>
</dbReference>
<evidence type="ECO:0000313" key="3">
    <source>
        <dbReference type="EMBL" id="CUE71006.1"/>
    </source>
</evidence>
<accession>A0A0S4ILK4</accession>
<dbReference type="EMBL" id="CYKH01000097">
    <property type="protein sequence ID" value="CUE71006.1"/>
    <property type="molecule type" value="Genomic_DNA"/>
</dbReference>
<feature type="non-terminal residue" evidence="3">
    <location>
        <position position="943"/>
    </location>
</feature>